<keyword evidence="11" id="KW-1185">Reference proteome</keyword>
<protein>
    <recommendedName>
        <fullName evidence="9">SSD domain-containing protein</fullName>
    </recommendedName>
</protein>
<reference evidence="10 11" key="1">
    <citation type="submission" date="2012-12" db="EMBL/GenBank/DDBJ databases">
        <title>Whole genome shotgun sequence of Gordonia hirsuta NBRC 16056.</title>
        <authorList>
            <person name="Isaki-Nakamura S."/>
            <person name="Hosoyama A."/>
            <person name="Tsuchikane K."/>
            <person name="Katsumata H."/>
            <person name="Baba S."/>
            <person name="Yamazaki S."/>
            <person name="Fujita N."/>
        </authorList>
    </citation>
    <scope>NUCLEOTIDE SEQUENCE [LARGE SCALE GENOMIC DNA]</scope>
    <source>
        <strain evidence="10 11">NBRC 16056</strain>
    </source>
</reference>
<feature type="domain" description="SSD" evidence="9">
    <location>
        <begin position="227"/>
        <end position="357"/>
    </location>
</feature>
<evidence type="ECO:0000256" key="7">
    <source>
        <dbReference type="SAM" id="MobiDB-lite"/>
    </source>
</evidence>
<dbReference type="Gene3D" id="1.20.1640.10">
    <property type="entry name" value="Multidrug efflux transporter AcrB transmembrane domain"/>
    <property type="match status" value="2"/>
</dbReference>
<dbReference type="GO" id="GO:0005886">
    <property type="term" value="C:plasma membrane"/>
    <property type="evidence" value="ECO:0007669"/>
    <property type="project" value="UniProtKB-SubCell"/>
</dbReference>
<dbReference type="Proteomes" id="UP000053405">
    <property type="component" value="Unassembled WGS sequence"/>
</dbReference>
<dbReference type="AlphaFoldDB" id="L7L9Q8"/>
<dbReference type="InterPro" id="IPR000731">
    <property type="entry name" value="SSD"/>
</dbReference>
<keyword evidence="5 8" id="KW-1133">Transmembrane helix</keyword>
<evidence type="ECO:0000256" key="3">
    <source>
        <dbReference type="ARBA" id="ARBA00022475"/>
    </source>
</evidence>
<dbReference type="PANTHER" id="PTHR33406">
    <property type="entry name" value="MEMBRANE PROTEIN MJ1562-RELATED"/>
    <property type="match status" value="1"/>
</dbReference>
<dbReference type="STRING" id="1121927.GOHSU_13_00090"/>
<dbReference type="RefSeq" id="WP_005937673.1">
    <property type="nucleotide sequence ID" value="NZ_ATVK01000007.1"/>
</dbReference>
<dbReference type="eggNOG" id="COG2409">
    <property type="taxonomic scope" value="Bacteria"/>
</dbReference>
<feature type="transmembrane region" description="Helical" evidence="8">
    <location>
        <begin position="928"/>
        <end position="950"/>
    </location>
</feature>
<dbReference type="PANTHER" id="PTHR33406:SF6">
    <property type="entry name" value="MEMBRANE PROTEIN YDGH-RELATED"/>
    <property type="match status" value="1"/>
</dbReference>
<dbReference type="EMBL" id="BANT01000013">
    <property type="protein sequence ID" value="GAC56787.1"/>
    <property type="molecule type" value="Genomic_DNA"/>
</dbReference>
<evidence type="ECO:0000313" key="11">
    <source>
        <dbReference type="Proteomes" id="UP000053405"/>
    </source>
</evidence>
<feature type="transmembrane region" description="Helical" evidence="8">
    <location>
        <begin position="885"/>
        <end position="907"/>
    </location>
</feature>
<feature type="transmembrane region" description="Helical" evidence="8">
    <location>
        <begin position="830"/>
        <end position="849"/>
    </location>
</feature>
<evidence type="ECO:0000256" key="6">
    <source>
        <dbReference type="ARBA" id="ARBA00023136"/>
    </source>
</evidence>
<evidence type="ECO:0000256" key="8">
    <source>
        <dbReference type="SAM" id="Phobius"/>
    </source>
</evidence>
<gene>
    <name evidence="10" type="ORF">GOHSU_13_00090</name>
</gene>
<evidence type="ECO:0000256" key="1">
    <source>
        <dbReference type="ARBA" id="ARBA00004651"/>
    </source>
</evidence>
<dbReference type="OrthoDB" id="2365435at2"/>
<feature type="compositionally biased region" description="Basic and acidic residues" evidence="7">
    <location>
        <begin position="997"/>
        <end position="1008"/>
    </location>
</feature>
<dbReference type="InterPro" id="IPR004869">
    <property type="entry name" value="MMPL_dom"/>
</dbReference>
<feature type="region of interest" description="Disordered" evidence="7">
    <location>
        <begin position="997"/>
        <end position="1022"/>
    </location>
</feature>
<comment type="subcellular location">
    <subcellularLocation>
        <location evidence="1">Cell membrane</location>
        <topology evidence="1">Multi-pass membrane protein</topology>
    </subcellularLocation>
</comment>
<dbReference type="InterPro" id="IPR050545">
    <property type="entry name" value="Mycobact_MmpL"/>
</dbReference>
<keyword evidence="3" id="KW-1003">Cell membrane</keyword>
<feature type="transmembrane region" description="Helical" evidence="8">
    <location>
        <begin position="228"/>
        <end position="252"/>
    </location>
</feature>
<accession>L7L9Q8</accession>
<evidence type="ECO:0000256" key="4">
    <source>
        <dbReference type="ARBA" id="ARBA00022692"/>
    </source>
</evidence>
<feature type="transmembrane region" description="Helical" evidence="8">
    <location>
        <begin position="856"/>
        <end position="879"/>
    </location>
</feature>
<feature type="transmembrane region" description="Helical" evidence="8">
    <location>
        <begin position="303"/>
        <end position="323"/>
    </location>
</feature>
<feature type="transmembrane region" description="Helical" evidence="8">
    <location>
        <begin position="956"/>
        <end position="975"/>
    </location>
</feature>
<keyword evidence="4 8" id="KW-0812">Transmembrane</keyword>
<feature type="transmembrane region" description="Helical" evidence="8">
    <location>
        <begin position="388"/>
        <end position="409"/>
    </location>
</feature>
<evidence type="ECO:0000259" key="9">
    <source>
        <dbReference type="PROSITE" id="PS50156"/>
    </source>
</evidence>
<keyword evidence="6 8" id="KW-0472">Membrane</keyword>
<dbReference type="SUPFAM" id="SSF82866">
    <property type="entry name" value="Multidrug efflux transporter AcrB transmembrane domain"/>
    <property type="match status" value="2"/>
</dbReference>
<feature type="transmembrane region" description="Helical" evidence="8">
    <location>
        <begin position="329"/>
        <end position="351"/>
    </location>
</feature>
<comment type="caution">
    <text evidence="10">The sequence shown here is derived from an EMBL/GenBank/DDBJ whole genome shotgun (WGS) entry which is preliminary data.</text>
</comment>
<comment type="similarity">
    <text evidence="2">Belongs to the resistance-nodulation-cell division (RND) (TC 2.A.6) family. MmpL subfamily.</text>
</comment>
<evidence type="ECO:0000256" key="2">
    <source>
        <dbReference type="ARBA" id="ARBA00010157"/>
    </source>
</evidence>
<feature type="transmembrane region" description="Helical" evidence="8">
    <location>
        <begin position="202"/>
        <end position="221"/>
    </location>
</feature>
<evidence type="ECO:0000313" key="10">
    <source>
        <dbReference type="EMBL" id="GAC56787.1"/>
    </source>
</evidence>
<feature type="transmembrane region" description="Helical" evidence="8">
    <location>
        <begin position="258"/>
        <end position="282"/>
    </location>
</feature>
<dbReference type="Pfam" id="PF03176">
    <property type="entry name" value="MMPL"/>
    <property type="match status" value="2"/>
</dbReference>
<dbReference type="PROSITE" id="PS50156">
    <property type="entry name" value="SSD"/>
    <property type="match status" value="1"/>
</dbReference>
<sequence length="1022" mass="106751">MLLDRLRRGTGGHDGESTVLRRTAQFCLDHRRLVIGAWLLAATLLTVLLPQLETVAREQSTDPIPADVPSFQALDTMGEAFTEPGAAATVFVVMSNPGGLSADRSRYEQFVQAMRDDSVNVQSVRDLASDPIASQQAISEDGRAWYLPLGLAGRFGGTDTAEAVEAVRESADQVFAGSQTQVHVTGPAATFADQLHTAESELLLISIATLILIGVILLIVYRSIITALLPLLVIGVSLAIARGVLAGLGLVGLPVSEYSIAFLTAILLGAGTDYSVFVIARYHERIRAGETPEDAVVSATGSIGRVVIASAMTVTLALLAMVFADLSVFTTVGPACAIAILVSLAASLTLLQPVLAIAARHGYGLPGRELTARHWRRVGAVVVRRPRALLAVSLTALLACSLPLLGMQLNFDDRGGQPPGTDSNRGYALLDAHFPKDITVSEFVLITSPRDMRTATALADLDQLAFRIAQLPGVTRVIGVTRPTGEKLEQAQLSWQNGEIGRSLGGAVSDGQSRSSDLTMLRDGAHRLAGALGQLRERVDTELVPLAESIGDVAGAAQSLRDYRPYLDTLTEIAPGVDAVAGSAPDAAQAARAAERALRGLEPALPVLEAPYCLQITACAQLRTHLADLTGLGRAGFFSDVAALTGQLRSGNTSVTTLITQLNRAVARLDTGLAAVDGVDVPGAIDELSSGVGLLADGANQLAAGVDALVDTTMETLVGMGQVATALRTSATETAGSNAATGFYLPADAFENQDFSAVARQFIAPDGRAIRYAVQTDVDPYSHAAIELSGRIADVVAESLPNTELSDATTYIAGFPAINTDLQRLLGSDFRLLAVTTVLIVGLILAVLLRSVVAPIYLVATVILNYTAALGLGVLVFEYLLGQPIFWPVPLLAFIILVAVGADYNMLLVARLREESVAGLRVGVLRTVGHTGAVITSAGVIFAASMFGLMAGSVGIMVQAGFVIGTGLLIDTFVVRTLTVPALAALLGPANWWPGHDPAHPPRVDRPPAADLSSAATGGPAG</sequence>
<evidence type="ECO:0000256" key="5">
    <source>
        <dbReference type="ARBA" id="ARBA00022989"/>
    </source>
</evidence>
<name>L7L9Q8_9ACTN</name>
<proteinExistence type="inferred from homology"/>
<organism evidence="10 11">
    <name type="scientific">Gordonia hirsuta DSM 44140 = NBRC 16056</name>
    <dbReference type="NCBI Taxonomy" id="1121927"/>
    <lineage>
        <taxon>Bacteria</taxon>
        <taxon>Bacillati</taxon>
        <taxon>Actinomycetota</taxon>
        <taxon>Actinomycetes</taxon>
        <taxon>Mycobacteriales</taxon>
        <taxon>Gordoniaceae</taxon>
        <taxon>Gordonia</taxon>
    </lineage>
</organism>